<keyword evidence="3" id="KW-1185">Reference proteome</keyword>
<dbReference type="RefSeq" id="WP_160905754.1">
    <property type="nucleotide sequence ID" value="NZ_WVHS01000001.1"/>
</dbReference>
<organism evidence="2 3">
    <name type="scientific">Hufsiella ginkgonis</name>
    <dbReference type="NCBI Taxonomy" id="2695274"/>
    <lineage>
        <taxon>Bacteria</taxon>
        <taxon>Pseudomonadati</taxon>
        <taxon>Bacteroidota</taxon>
        <taxon>Sphingobacteriia</taxon>
        <taxon>Sphingobacteriales</taxon>
        <taxon>Sphingobacteriaceae</taxon>
        <taxon>Hufsiella</taxon>
    </lineage>
</organism>
<proteinExistence type="predicted"/>
<feature type="region of interest" description="Disordered" evidence="1">
    <location>
        <begin position="1"/>
        <end position="20"/>
    </location>
</feature>
<gene>
    <name evidence="2" type="ORF">GS398_05815</name>
</gene>
<dbReference type="AlphaFoldDB" id="A0A7K1XWC5"/>
<accession>A0A7K1XWC5</accession>
<name>A0A7K1XWC5_9SPHI</name>
<dbReference type="Proteomes" id="UP000451233">
    <property type="component" value="Unassembled WGS sequence"/>
</dbReference>
<dbReference type="EMBL" id="WVHS01000001">
    <property type="protein sequence ID" value="MXV14806.1"/>
    <property type="molecule type" value="Genomic_DNA"/>
</dbReference>
<evidence type="ECO:0000256" key="1">
    <source>
        <dbReference type="SAM" id="MobiDB-lite"/>
    </source>
</evidence>
<evidence type="ECO:0000313" key="2">
    <source>
        <dbReference type="EMBL" id="MXV14806.1"/>
    </source>
</evidence>
<sequence>MEENNTDVPESPESAPTVAAPVTQSITSENNLDLNIKKHEGVISIEQTSNYFGREIASERIEFALLERKYYSEPVPLTDDDIIAQFRSSRMLIVNHHIESRQAAMTVVEQLLYSGLIEDNLQPVCCTIQLEAPFTLSKLISDFSTSSLLRKEKRHAMVVFEERENNEFRRFLSTISLKGGAADMATAKLAENQLFLIYLCRDAEAFDARETPHPHAALLLVHPAITAFCECTLSYSLAVQYYREARKVCIQKGWLAALPEQVQITTWTGLIREGRFKEEAEDYENGVKQSLELKEIQLLLSDPLKSLVMFIATYFDDITINEFDTLIKLLISKLDTGAPGSALNNRAAEMSWQWEAFSDQVLADCGLDIVLSSGKENTAYRFTHPLQKEQVLAQLRSRHRHSLNKRLEAIEQKLLTAYENYPASILKGWFTLALENAAVSPIRFLVHFCTELTDRLLDTKVEDRGRVNKEVFSILQRFIRRWEEQGDLKQYLDIFYDLMKEGADRRNILAAILSHNCTADHLENLARLNNHLQHIGKGELRNNFQAISRIAAHHQENLPVLFSEITTWKTLEVEKSLTAYHITKCAFLDIFEREWTWKGNKNSIARALFLQCNTNDSTSELLMLARFVLIEDVEDAFRSVYQSDYLEKYPEQRIQEKVMKEDLYVSIALVLLQWHYYLNNPIDDAEKRLARDPGHLADVIRLVKSTYPPDKIQTALKKAAVHFNRRLEKAKLERMSRDNLAWITAKRESAIALLKL</sequence>
<evidence type="ECO:0000313" key="3">
    <source>
        <dbReference type="Proteomes" id="UP000451233"/>
    </source>
</evidence>
<reference evidence="2 3" key="1">
    <citation type="submission" date="2019-11" db="EMBL/GenBank/DDBJ databases">
        <title>Pedobacter sp. HMF7056 Genome sequencing and assembly.</title>
        <authorList>
            <person name="Kang H."/>
            <person name="Kim H."/>
            <person name="Joh K."/>
        </authorList>
    </citation>
    <scope>NUCLEOTIDE SEQUENCE [LARGE SCALE GENOMIC DNA]</scope>
    <source>
        <strain evidence="2 3">HMF7056</strain>
    </source>
</reference>
<comment type="caution">
    <text evidence="2">The sequence shown here is derived from an EMBL/GenBank/DDBJ whole genome shotgun (WGS) entry which is preliminary data.</text>
</comment>
<protein>
    <submittedName>
        <fullName evidence="2">Uncharacterized protein</fullName>
    </submittedName>
</protein>